<reference evidence="9" key="1">
    <citation type="submission" date="2018-01" db="EMBL/GenBank/DDBJ databases">
        <authorList>
            <person name="Mao J.F."/>
        </authorList>
    </citation>
    <scope>NUCLEOTIDE SEQUENCE</scope>
    <source>
        <strain evidence="9">Huo1</strain>
        <tissue evidence="9">Leaf</tissue>
    </source>
</reference>
<dbReference type="FunFam" id="3.30.200.20:FF:000039">
    <property type="entry name" value="receptor-like protein kinase FERONIA"/>
    <property type="match status" value="1"/>
</dbReference>
<evidence type="ECO:0000256" key="6">
    <source>
        <dbReference type="ARBA" id="ARBA00022840"/>
    </source>
</evidence>
<dbReference type="SUPFAM" id="SSF56112">
    <property type="entry name" value="Protein kinase-like (PK-like)"/>
    <property type="match status" value="2"/>
</dbReference>
<evidence type="ECO:0000256" key="5">
    <source>
        <dbReference type="ARBA" id="ARBA00022777"/>
    </source>
</evidence>
<keyword evidence="2" id="KW-0723">Serine/threonine-protein kinase</keyword>
<dbReference type="Gene3D" id="3.30.200.20">
    <property type="entry name" value="Phosphorylase Kinase, domain 1"/>
    <property type="match status" value="2"/>
</dbReference>
<dbReference type="PANTHER" id="PTHR48006">
    <property type="entry name" value="LEUCINE-RICH REPEAT-CONTAINING PROTEIN DDB_G0281931-RELATED"/>
    <property type="match status" value="1"/>
</dbReference>
<evidence type="ECO:0000256" key="7">
    <source>
        <dbReference type="PROSITE-ProRule" id="PRU10141"/>
    </source>
</evidence>
<evidence type="ECO:0000256" key="4">
    <source>
        <dbReference type="ARBA" id="ARBA00022741"/>
    </source>
</evidence>
<feature type="binding site" evidence="7">
    <location>
        <position position="54"/>
    </location>
    <ligand>
        <name>ATP</name>
        <dbReference type="ChEBI" id="CHEBI:30616"/>
    </ligand>
</feature>
<dbReference type="InterPro" id="IPR008271">
    <property type="entry name" value="Ser/Thr_kinase_AS"/>
</dbReference>
<evidence type="ECO:0000256" key="2">
    <source>
        <dbReference type="ARBA" id="ARBA00022527"/>
    </source>
</evidence>
<dbReference type="SMART" id="SM00220">
    <property type="entry name" value="S_TKc"/>
    <property type="match status" value="1"/>
</dbReference>
<evidence type="ECO:0000256" key="3">
    <source>
        <dbReference type="ARBA" id="ARBA00022679"/>
    </source>
</evidence>
<comment type="caution">
    <text evidence="9">The sequence shown here is derived from an EMBL/GenBank/DDBJ whole genome shotgun (WGS) entry which is preliminary data.</text>
</comment>
<dbReference type="Gene3D" id="1.10.510.10">
    <property type="entry name" value="Transferase(Phosphotransferase) domain 1"/>
    <property type="match status" value="2"/>
</dbReference>
<gene>
    <name evidence="9" type="ORF">SASPL_136559</name>
</gene>
<evidence type="ECO:0000259" key="8">
    <source>
        <dbReference type="PROSITE" id="PS50011"/>
    </source>
</evidence>
<keyword evidence="3" id="KW-0808">Transferase</keyword>
<feature type="domain" description="Protein kinase" evidence="8">
    <location>
        <begin position="307"/>
        <end position="567"/>
    </location>
</feature>
<dbReference type="PANTHER" id="PTHR48006:SF92">
    <property type="entry name" value="LRR RECEPTOR-LIKE SERINE_THREONINE-PROTEIN KINASE GSO1"/>
    <property type="match status" value="1"/>
</dbReference>
<protein>
    <recommendedName>
        <fullName evidence="8">Protein kinase domain-containing protein</fullName>
    </recommendedName>
</protein>
<dbReference type="PROSITE" id="PS00107">
    <property type="entry name" value="PROTEIN_KINASE_ATP"/>
    <property type="match status" value="1"/>
</dbReference>
<proteinExistence type="predicted"/>
<dbReference type="InterPro" id="IPR011009">
    <property type="entry name" value="Kinase-like_dom_sf"/>
</dbReference>
<keyword evidence="6 7" id="KW-0067">ATP-binding</keyword>
<keyword evidence="4 7" id="KW-0547">Nucleotide-binding</keyword>
<reference evidence="9" key="2">
    <citation type="submission" date="2020-08" db="EMBL/GenBank/DDBJ databases">
        <title>Plant Genome Project.</title>
        <authorList>
            <person name="Zhang R.-G."/>
        </authorList>
    </citation>
    <scope>NUCLEOTIDE SEQUENCE</scope>
    <source>
        <strain evidence="9">Huo1</strain>
        <tissue evidence="9">Leaf</tissue>
    </source>
</reference>
<sequence>MGPSFSFLKPQRPKFSLAEIRLATNDFSEEIGTGGFGKVYKGFIDNGQTAVAVKRRNAWSLQGQSEFTKEIETLTEIRHRNIVSLIGYCDEKGDMILIYEYVANHSLKHHLNQSMAGGALLTWRQRINILIGAARGLCYLHEHAPNSSVIHRDVKSANILVNENFEAKVADFGLARHVGFDVSHVSTGPRGTDGYEDPHHKSSGGKLTRASDTYAFGVVVLEVLSGRKALDGLVYLSNWDFDREPHEIVDSNVSGNISDRSLKICYDVAKTCLLYEPKQRPKMREVLTQLESALVGLELEVPKEEIMSMTANLSMPCGKSVFRGTLETGQPVAIKRLDTNLPHQEILTKHENVVKLLHYCADDDQYFLVYEFAQQGSLYDILYGGRGVELEPRPALSWAQRIRIGVGAARGLRYLHEKNLMHYMITSYHVSVFDDGTVKITDTHQLTQTYSVVSYEDSGHSAPTESLLIRRKKISIYSFGVVLLELLTGGPPFDPTQRIERPKEIDTLVNRLLRTVFVHEIVDAKLKADYPPRAAERLAEIARSCLQSPSNLRPDMSEVLNSLEELLPEDSKSGIYN</sequence>
<dbReference type="PROSITE" id="PS00108">
    <property type="entry name" value="PROTEIN_KINASE_ST"/>
    <property type="match status" value="1"/>
</dbReference>
<dbReference type="InterPro" id="IPR051824">
    <property type="entry name" value="LRR_Rcpt-Like_S/T_Kinase"/>
</dbReference>
<keyword evidence="10" id="KW-1185">Reference proteome</keyword>
<keyword evidence="5" id="KW-0418">Kinase</keyword>
<evidence type="ECO:0000313" key="9">
    <source>
        <dbReference type="EMBL" id="KAG6404313.1"/>
    </source>
</evidence>
<dbReference type="GO" id="GO:0016020">
    <property type="term" value="C:membrane"/>
    <property type="evidence" value="ECO:0007669"/>
    <property type="project" value="UniProtKB-SubCell"/>
</dbReference>
<accession>A0A8X8X276</accession>
<dbReference type="Proteomes" id="UP000298416">
    <property type="component" value="Unassembled WGS sequence"/>
</dbReference>
<name>A0A8X8X276_SALSN</name>
<dbReference type="Pfam" id="PF07714">
    <property type="entry name" value="PK_Tyr_Ser-Thr"/>
    <property type="match status" value="2"/>
</dbReference>
<evidence type="ECO:0000256" key="1">
    <source>
        <dbReference type="ARBA" id="ARBA00004479"/>
    </source>
</evidence>
<organism evidence="9">
    <name type="scientific">Salvia splendens</name>
    <name type="common">Scarlet sage</name>
    <dbReference type="NCBI Taxonomy" id="180675"/>
    <lineage>
        <taxon>Eukaryota</taxon>
        <taxon>Viridiplantae</taxon>
        <taxon>Streptophyta</taxon>
        <taxon>Embryophyta</taxon>
        <taxon>Tracheophyta</taxon>
        <taxon>Spermatophyta</taxon>
        <taxon>Magnoliopsida</taxon>
        <taxon>eudicotyledons</taxon>
        <taxon>Gunneridae</taxon>
        <taxon>Pentapetalae</taxon>
        <taxon>asterids</taxon>
        <taxon>lamiids</taxon>
        <taxon>Lamiales</taxon>
        <taxon>Lamiaceae</taxon>
        <taxon>Nepetoideae</taxon>
        <taxon>Mentheae</taxon>
        <taxon>Salviinae</taxon>
        <taxon>Salvia</taxon>
        <taxon>Salvia subgen. Calosphace</taxon>
        <taxon>core Calosphace</taxon>
    </lineage>
</organism>
<dbReference type="InterPro" id="IPR001245">
    <property type="entry name" value="Ser-Thr/Tyr_kinase_cat_dom"/>
</dbReference>
<dbReference type="GO" id="GO:0004674">
    <property type="term" value="F:protein serine/threonine kinase activity"/>
    <property type="evidence" value="ECO:0007669"/>
    <property type="project" value="UniProtKB-KW"/>
</dbReference>
<dbReference type="PROSITE" id="PS50011">
    <property type="entry name" value="PROTEIN_KINASE_DOM"/>
    <property type="match status" value="2"/>
</dbReference>
<evidence type="ECO:0000313" key="10">
    <source>
        <dbReference type="Proteomes" id="UP000298416"/>
    </source>
</evidence>
<dbReference type="InterPro" id="IPR000719">
    <property type="entry name" value="Prot_kinase_dom"/>
</dbReference>
<comment type="subcellular location">
    <subcellularLocation>
        <location evidence="1">Membrane</location>
        <topology evidence="1">Single-pass type I membrane protein</topology>
    </subcellularLocation>
</comment>
<dbReference type="EMBL" id="PNBA02000013">
    <property type="protein sequence ID" value="KAG6404313.1"/>
    <property type="molecule type" value="Genomic_DNA"/>
</dbReference>
<dbReference type="InterPro" id="IPR017441">
    <property type="entry name" value="Protein_kinase_ATP_BS"/>
</dbReference>
<dbReference type="GO" id="GO:0005524">
    <property type="term" value="F:ATP binding"/>
    <property type="evidence" value="ECO:0007669"/>
    <property type="project" value="UniProtKB-UniRule"/>
</dbReference>
<dbReference type="AlphaFoldDB" id="A0A8X8X276"/>
<feature type="domain" description="Protein kinase" evidence="8">
    <location>
        <begin position="25"/>
        <end position="294"/>
    </location>
</feature>